<comment type="similarity">
    <text evidence="1">Belongs to the carbohydrate kinase PfkB family.</text>
</comment>
<dbReference type="RefSeq" id="WP_377264360.1">
    <property type="nucleotide sequence ID" value="NZ_JBHMAA010000025.1"/>
</dbReference>
<sequence length="330" mass="35353">MPKFDVLTIGNAIVDILARCEDSFLSENAIIKGAMNLIDAERAELLYSKMGPAVEASGGSAGNTAAGIAGFGGRAAYFGKVAEDQLGTIFQHDIRAQGVHYQTKPEGTYPPTARSMIFVTPDGERSMNTFLGACVDLGPEHVEEDVVAEAKVTYFEGYLWDPPRAKEAIREAARIAHAHGREVSMTLSDPFCVGRYRAEFLDLMRSGTVDIVFANRQEALSLYETEDFELALEKIGQDCKLAAVTLSEEGAVVIRGGERVKVAAYPIKELVDTTGAGDLFAAGFLFGYTQGRSLEDCGRLGCLAAAITIQQIGPRPMASLKEAAGAEGLI</sequence>
<dbReference type="GO" id="GO:0016301">
    <property type="term" value="F:kinase activity"/>
    <property type="evidence" value="ECO:0007669"/>
    <property type="project" value="UniProtKB-KW"/>
</dbReference>
<protein>
    <submittedName>
        <fullName evidence="5">Adenosine kinase</fullName>
    </submittedName>
</protein>
<dbReference type="Gene3D" id="3.40.1190.20">
    <property type="match status" value="1"/>
</dbReference>
<organism evidence="5 6">
    <name type="scientific">Rhizobium puerariae</name>
    <dbReference type="NCBI Taxonomy" id="1585791"/>
    <lineage>
        <taxon>Bacteria</taxon>
        <taxon>Pseudomonadati</taxon>
        <taxon>Pseudomonadota</taxon>
        <taxon>Alphaproteobacteria</taxon>
        <taxon>Hyphomicrobiales</taxon>
        <taxon>Rhizobiaceae</taxon>
        <taxon>Rhizobium/Agrobacterium group</taxon>
        <taxon>Rhizobium</taxon>
    </lineage>
</organism>
<evidence type="ECO:0000256" key="1">
    <source>
        <dbReference type="ARBA" id="ARBA00010688"/>
    </source>
</evidence>
<keyword evidence="3 5" id="KW-0418">Kinase</keyword>
<proteinExistence type="inferred from homology"/>
<reference evidence="5 6" key="1">
    <citation type="submission" date="2024-09" db="EMBL/GenBank/DDBJ databases">
        <authorList>
            <person name="Sun Q."/>
            <person name="Mori K."/>
        </authorList>
    </citation>
    <scope>NUCLEOTIDE SEQUENCE [LARGE SCALE GENOMIC DNA]</scope>
    <source>
        <strain evidence="5 6">TBRC 4938</strain>
    </source>
</reference>
<evidence type="ECO:0000256" key="3">
    <source>
        <dbReference type="ARBA" id="ARBA00022777"/>
    </source>
</evidence>
<evidence type="ECO:0000259" key="4">
    <source>
        <dbReference type="Pfam" id="PF00294"/>
    </source>
</evidence>
<evidence type="ECO:0000256" key="2">
    <source>
        <dbReference type="ARBA" id="ARBA00022679"/>
    </source>
</evidence>
<comment type="caution">
    <text evidence="5">The sequence shown here is derived from an EMBL/GenBank/DDBJ whole genome shotgun (WGS) entry which is preliminary data.</text>
</comment>
<dbReference type="InterPro" id="IPR052700">
    <property type="entry name" value="Carb_kinase_PfkB-like"/>
</dbReference>
<keyword evidence="6" id="KW-1185">Reference proteome</keyword>
<evidence type="ECO:0000313" key="6">
    <source>
        <dbReference type="Proteomes" id="UP001589692"/>
    </source>
</evidence>
<dbReference type="Pfam" id="PF00294">
    <property type="entry name" value="PfkB"/>
    <property type="match status" value="1"/>
</dbReference>
<accession>A0ABV6AQF4</accession>
<dbReference type="PANTHER" id="PTHR43320:SF3">
    <property type="entry name" value="CARBOHYDRATE KINASE PFKB DOMAIN-CONTAINING PROTEIN"/>
    <property type="match status" value="1"/>
</dbReference>
<keyword evidence="2" id="KW-0808">Transferase</keyword>
<dbReference type="SUPFAM" id="SSF53613">
    <property type="entry name" value="Ribokinase-like"/>
    <property type="match status" value="1"/>
</dbReference>
<name>A0ABV6AQF4_9HYPH</name>
<gene>
    <name evidence="5" type="ORF">ACFFP0_22025</name>
</gene>
<dbReference type="PROSITE" id="PS00584">
    <property type="entry name" value="PFKB_KINASES_2"/>
    <property type="match status" value="1"/>
</dbReference>
<dbReference type="InterPro" id="IPR011611">
    <property type="entry name" value="PfkB_dom"/>
</dbReference>
<dbReference type="InterPro" id="IPR002173">
    <property type="entry name" value="Carboh/pur_kinase_PfkB_CS"/>
</dbReference>
<evidence type="ECO:0000313" key="5">
    <source>
        <dbReference type="EMBL" id="MFB9951535.1"/>
    </source>
</evidence>
<dbReference type="InterPro" id="IPR029056">
    <property type="entry name" value="Ribokinase-like"/>
</dbReference>
<dbReference type="PANTHER" id="PTHR43320">
    <property type="entry name" value="SUGAR KINASE"/>
    <property type="match status" value="1"/>
</dbReference>
<feature type="domain" description="Carbohydrate kinase PfkB" evidence="4">
    <location>
        <begin position="54"/>
        <end position="316"/>
    </location>
</feature>
<dbReference type="CDD" id="cd01168">
    <property type="entry name" value="adenosine_kinase"/>
    <property type="match status" value="1"/>
</dbReference>
<dbReference type="Proteomes" id="UP001589692">
    <property type="component" value="Unassembled WGS sequence"/>
</dbReference>
<dbReference type="EMBL" id="JBHMAA010000025">
    <property type="protein sequence ID" value="MFB9951535.1"/>
    <property type="molecule type" value="Genomic_DNA"/>
</dbReference>